<feature type="coiled-coil region" evidence="1">
    <location>
        <begin position="630"/>
        <end position="676"/>
    </location>
</feature>
<dbReference type="Proteomes" id="UP000271683">
    <property type="component" value="Unassembled WGS sequence"/>
</dbReference>
<dbReference type="PROSITE" id="PS50818">
    <property type="entry name" value="INTEIN_C_TER"/>
    <property type="match status" value="1"/>
</dbReference>
<keyword evidence="3" id="KW-0732">Signal</keyword>
<reference evidence="4 5" key="1">
    <citation type="submission" date="2018-11" db="EMBL/GenBank/DDBJ databases">
        <title>Sequencing the genomes of 1000 actinobacteria strains.</title>
        <authorList>
            <person name="Klenk H.-P."/>
        </authorList>
    </citation>
    <scope>NUCLEOTIDE SEQUENCE [LARGE SCALE GENOMIC DNA]</scope>
    <source>
        <strain evidence="4 5">DSM 43634</strain>
    </source>
</reference>
<keyword evidence="1" id="KW-0175">Coiled coil</keyword>
<comment type="caution">
    <text evidence="4">The sequence shown here is derived from an EMBL/GenBank/DDBJ whole genome shotgun (WGS) entry which is preliminary data.</text>
</comment>
<evidence type="ECO:0000256" key="2">
    <source>
        <dbReference type="SAM" id="MobiDB-lite"/>
    </source>
</evidence>
<dbReference type="InterPro" id="IPR036844">
    <property type="entry name" value="Hint_dom_sf"/>
</dbReference>
<gene>
    <name evidence="4" type="ORF">EDD30_6515</name>
</gene>
<protein>
    <submittedName>
        <fullName evidence="4">Pretoxin HINT domain-containing protein</fullName>
    </submittedName>
</protein>
<evidence type="ECO:0000313" key="4">
    <source>
        <dbReference type="EMBL" id="ROP33527.1"/>
    </source>
</evidence>
<dbReference type="Gene3D" id="2.170.16.10">
    <property type="entry name" value="Hedgehog/Intein (Hint) domain"/>
    <property type="match status" value="1"/>
</dbReference>
<accession>A0A3N1GTG7</accession>
<dbReference type="SUPFAM" id="SSF51294">
    <property type="entry name" value="Hedgehog/intein (Hint) domain"/>
    <property type="match status" value="1"/>
</dbReference>
<feature type="compositionally biased region" description="Basic and acidic residues" evidence="2">
    <location>
        <begin position="463"/>
        <end position="490"/>
    </location>
</feature>
<feature type="coiled-coil region" evidence="1">
    <location>
        <begin position="221"/>
        <end position="254"/>
    </location>
</feature>
<feature type="signal peptide" evidence="3">
    <location>
        <begin position="1"/>
        <end position="19"/>
    </location>
</feature>
<sequence length="1349" mass="139278">MSLVAVLVGTGLWVPPATAVVPVLREEPTTSPIVVPPLVTEPWNGQTGVDLVAERWRKAVGDVAALAPEPEVRDAANAALASADPQAIQKFATVEKRQLETQIAARKKQVAADNLVKIKAMAGTGGASFNAEVQRVLAGTDGDREAFLAYGADIARAQDEKVAANAKERATQLRERLRTFAATAPAESQLRAVAEQALAGDDAAVAAFWNTGYPAAAKADAEERERYLRDLEARNKAAEELSDLAQRAQKASEARTRLLAAHGEGVRALQRASNAMAGAANAARHAQRVLAGTGTVAAKATELAAAQAQTANDLRAAQAAAEQARVAAGTASSAADTLHETGLTYGAEWSVIAQGMSEAAAAAVGATQTAQHAIDATIATNKAQGAQAQAEAHAQQAIKWRQHAEQHAQSAAKLAAAAAKQAVAAKTAAARAKQAREQAQAAEAKAWAGAEKARQQRQVAEAKAAEARQQRQIAEAERANAARHRAEADRQAAAARNARANADAQAAIANGALQRAETATLAAGGADERAWAKEGEARQASEAAASAERARQTADAKRQAMRAAVAHGASDQERKNAQDAADAADQEFTVADGAAKSARGYANSASGAAANARAAATQARAAADRAWAAAERARAAARAADAAADKAEAAAKATHAARLKADAKAAKATAEQIAAAKAAAAATNLAERAADEAVRALWSADRTKDEAQAATTEAVTAAAQADIAIAAAAAASQSSAGIAEPHNAAIALVSPFAGADIDADFVKQVAEQAKSIGEEQAKAAEARAAEAVTAAEKAEAAAQKANAQVKPAYAAAAQAARSAADAAKSAAEAKRYAAQAAVDGAAARAAAASAAKADAQARADAAAARQAANEAANDAAIAGRAAQQAQAEADAADRAATAAEADAAAADAAADRAEADAKAAKDAADRAQKHADSAAAAAASALQHSIDAQHAYERAAEADRQRQRDAAADNFANAANQPVPNPDEVAVLDPSEQEELKKLLAEGAESFWDFLKAEAPQLFKDLTGIQDIEDCIRTGDVMACLWAASNFIPARRLFGFMADLGKFGVKITKFFLRTTQARERAQKLLDKAKALFASGCKANSFTPGTRVLLAHGRTRAIEKVRIGDRVRATDPLTGITGSRRVTNTITSAGLKRLVDITVDADGIPGGATATITATAGHPFWVPSLSKWVNAGDLSDRQWLRTSSGAYTFIAKVGKVREVDARVYNLTVAGIPTYYVLAGKVPVLVHNTGLCPKKIDDVFHNPSGRSSVEQFEYHWDKHAKALGISREQYLQDAKDWAAAIAQPGGKRGLNAKLKELADGSRGISYTDPRTGKGGIIGPDGKPVTFWYGPE</sequence>
<feature type="compositionally biased region" description="Basic and acidic residues" evidence="2">
    <location>
        <begin position="917"/>
        <end position="932"/>
    </location>
</feature>
<dbReference type="InterPro" id="IPR030934">
    <property type="entry name" value="Intein_C"/>
</dbReference>
<feature type="region of interest" description="Disordered" evidence="2">
    <location>
        <begin position="532"/>
        <end position="584"/>
    </location>
</feature>
<dbReference type="Pfam" id="PF07591">
    <property type="entry name" value="PT-HINT"/>
    <property type="match status" value="1"/>
</dbReference>
<evidence type="ECO:0000256" key="3">
    <source>
        <dbReference type="SAM" id="SignalP"/>
    </source>
</evidence>
<dbReference type="CDD" id="cd00081">
    <property type="entry name" value="Hint"/>
    <property type="match status" value="1"/>
</dbReference>
<name>A0A3N1GTG7_9ACTN</name>
<organism evidence="4 5">
    <name type="scientific">Couchioplanes caeruleus</name>
    <dbReference type="NCBI Taxonomy" id="56438"/>
    <lineage>
        <taxon>Bacteria</taxon>
        <taxon>Bacillati</taxon>
        <taxon>Actinomycetota</taxon>
        <taxon>Actinomycetes</taxon>
        <taxon>Micromonosporales</taxon>
        <taxon>Micromonosporaceae</taxon>
        <taxon>Couchioplanes</taxon>
    </lineage>
</organism>
<feature type="coiled-coil region" evidence="1">
    <location>
        <begin position="156"/>
        <end position="183"/>
    </location>
</feature>
<proteinExistence type="predicted"/>
<dbReference type="EMBL" id="RJKL01000001">
    <property type="protein sequence ID" value="ROP33527.1"/>
    <property type="molecule type" value="Genomic_DNA"/>
</dbReference>
<feature type="coiled-coil region" evidence="1">
    <location>
        <begin position="777"/>
        <end position="804"/>
    </location>
</feature>
<feature type="region of interest" description="Disordered" evidence="2">
    <location>
        <begin position="458"/>
        <end position="498"/>
    </location>
</feature>
<feature type="chain" id="PRO_5039473527" evidence="3">
    <location>
        <begin position="20"/>
        <end position="1349"/>
    </location>
</feature>
<feature type="region of interest" description="Disordered" evidence="2">
    <location>
        <begin position="917"/>
        <end position="938"/>
    </location>
</feature>
<evidence type="ECO:0000256" key="1">
    <source>
        <dbReference type="SAM" id="Coils"/>
    </source>
</evidence>
<evidence type="ECO:0000313" key="5">
    <source>
        <dbReference type="Proteomes" id="UP000271683"/>
    </source>
</evidence>
<feature type="compositionally biased region" description="Basic and acidic residues" evidence="2">
    <location>
        <begin position="548"/>
        <end position="558"/>
    </location>
</feature>